<name>A0A9P1GNF1_9DINO</name>
<keyword evidence="3" id="KW-0762">Sugar transport</keyword>
<dbReference type="EMBL" id="CAMXCT030006672">
    <property type="protein sequence ID" value="CAL4805375.1"/>
    <property type="molecule type" value="Genomic_DNA"/>
</dbReference>
<evidence type="ECO:0000313" key="4">
    <source>
        <dbReference type="Proteomes" id="UP001152797"/>
    </source>
</evidence>
<organism evidence="2">
    <name type="scientific">Cladocopium goreaui</name>
    <dbReference type="NCBI Taxonomy" id="2562237"/>
    <lineage>
        <taxon>Eukaryota</taxon>
        <taxon>Sar</taxon>
        <taxon>Alveolata</taxon>
        <taxon>Dinophyceae</taxon>
        <taxon>Suessiales</taxon>
        <taxon>Symbiodiniaceae</taxon>
        <taxon>Cladocopium</taxon>
    </lineage>
</organism>
<dbReference type="EMBL" id="CAMXCT020006672">
    <property type="protein sequence ID" value="CAL1171438.1"/>
    <property type="molecule type" value="Genomic_DNA"/>
</dbReference>
<proteinExistence type="predicted"/>
<feature type="non-terminal residue" evidence="2">
    <location>
        <position position="1"/>
    </location>
</feature>
<sequence>YIMVAVMVAHGWAAGLITREFSTVIRSVVQTLALLSTWLIGDPLQDNHLDFLQRCVPSWLLYMIVIMAALIFQTGRVNLKVIRKACDLSVEVTATSPKPAYLTGHLTVCY</sequence>
<reference evidence="3 4" key="2">
    <citation type="submission" date="2024-05" db="EMBL/GenBank/DDBJ databases">
        <authorList>
            <person name="Chen Y."/>
            <person name="Shah S."/>
            <person name="Dougan E. K."/>
            <person name="Thang M."/>
            <person name="Chan C."/>
        </authorList>
    </citation>
    <scope>NUCLEOTIDE SEQUENCE [LARGE SCALE GENOMIC DNA]</scope>
</reference>
<feature type="transmembrane region" description="Helical" evidence="1">
    <location>
        <begin position="60"/>
        <end position="79"/>
    </location>
</feature>
<dbReference type="Proteomes" id="UP001152797">
    <property type="component" value="Unassembled WGS sequence"/>
</dbReference>
<keyword evidence="1" id="KW-0472">Membrane</keyword>
<accession>A0A9P1GNF1</accession>
<comment type="caution">
    <text evidence="2">The sequence shown here is derived from an EMBL/GenBank/DDBJ whole genome shotgun (WGS) entry which is preliminary data.</text>
</comment>
<evidence type="ECO:0000313" key="2">
    <source>
        <dbReference type="EMBL" id="CAI4018063.1"/>
    </source>
</evidence>
<keyword evidence="3" id="KW-0813">Transport</keyword>
<evidence type="ECO:0000313" key="3">
    <source>
        <dbReference type="EMBL" id="CAL4805375.1"/>
    </source>
</evidence>
<evidence type="ECO:0000256" key="1">
    <source>
        <dbReference type="SAM" id="Phobius"/>
    </source>
</evidence>
<gene>
    <name evidence="2" type="ORF">C1SCF055_LOCUS42661</name>
</gene>
<keyword evidence="1" id="KW-0812">Transmembrane</keyword>
<keyword evidence="1" id="KW-1133">Transmembrane helix</keyword>
<dbReference type="AlphaFoldDB" id="A0A9P1GNF1"/>
<reference evidence="2" key="1">
    <citation type="submission" date="2022-10" db="EMBL/GenBank/DDBJ databases">
        <authorList>
            <person name="Chen Y."/>
            <person name="Dougan E. K."/>
            <person name="Chan C."/>
            <person name="Rhodes N."/>
            <person name="Thang M."/>
        </authorList>
    </citation>
    <scope>NUCLEOTIDE SEQUENCE</scope>
</reference>
<dbReference type="EMBL" id="CAMXCT010006672">
    <property type="protein sequence ID" value="CAI4018063.1"/>
    <property type="molecule type" value="Genomic_DNA"/>
</dbReference>
<keyword evidence="4" id="KW-1185">Reference proteome</keyword>
<feature type="transmembrane region" description="Helical" evidence="1">
    <location>
        <begin position="21"/>
        <end position="40"/>
    </location>
</feature>
<protein>
    <submittedName>
        <fullName evidence="3">Bidirectional sugar transporter SWEET3</fullName>
    </submittedName>
</protein>